<comment type="caution">
    <text evidence="3">The sequence shown here is derived from an EMBL/GenBank/DDBJ whole genome shotgun (WGS) entry which is preliminary data.</text>
</comment>
<evidence type="ECO:0000313" key="3">
    <source>
        <dbReference type="EMBL" id="MFD2610457.1"/>
    </source>
</evidence>
<evidence type="ECO:0000313" key="4">
    <source>
        <dbReference type="Proteomes" id="UP001597475"/>
    </source>
</evidence>
<dbReference type="InterPro" id="IPR034660">
    <property type="entry name" value="DinB/YfiT-like"/>
</dbReference>
<name>A0ABW5P574_9DEIO</name>
<organism evidence="3 4">
    <name type="scientific">Deinococcus taklimakanensis</name>
    <dbReference type="NCBI Taxonomy" id="536443"/>
    <lineage>
        <taxon>Bacteria</taxon>
        <taxon>Thermotogati</taxon>
        <taxon>Deinococcota</taxon>
        <taxon>Deinococci</taxon>
        <taxon>Deinococcales</taxon>
        <taxon>Deinococcaceae</taxon>
        <taxon>Deinococcus</taxon>
    </lineage>
</organism>
<dbReference type="Gene3D" id="1.20.120.450">
    <property type="entry name" value="dinb family like domain"/>
    <property type="match status" value="1"/>
</dbReference>
<proteinExistence type="inferred from homology"/>
<comment type="similarity">
    <text evidence="1">Belongs to the DinB family.</text>
</comment>
<protein>
    <submittedName>
        <fullName evidence="3">DinB family protein</fullName>
    </submittedName>
</protein>
<gene>
    <name evidence="3" type="ORF">ACFSR9_13565</name>
</gene>
<dbReference type="RefSeq" id="WP_386846646.1">
    <property type="nucleotide sequence ID" value="NZ_JBHUMK010000066.1"/>
</dbReference>
<evidence type="ECO:0000256" key="1">
    <source>
        <dbReference type="ARBA" id="ARBA00008635"/>
    </source>
</evidence>
<evidence type="ECO:0000256" key="2">
    <source>
        <dbReference type="ARBA" id="ARBA00022723"/>
    </source>
</evidence>
<keyword evidence="4" id="KW-1185">Reference proteome</keyword>
<dbReference type="Pfam" id="PF05163">
    <property type="entry name" value="DinB"/>
    <property type="match status" value="1"/>
</dbReference>
<sequence length="165" mass="18737">MNNEMSLLTPAELLAHWQGHRDLTRRVIAAFPEEGFSAHHAPGMRPFQAMACELAGMVEYQLDWFRTGQPHWNENDQKKELPGRAELLAWWDKLSAELDAEVPGVAAEVWTVPVESPFGKMSPLTSVLYLIDNEVHHRGQGYVYLRELGVEPPAFYERSSLPRLG</sequence>
<dbReference type="SUPFAM" id="SSF109854">
    <property type="entry name" value="DinB/YfiT-like putative metalloenzymes"/>
    <property type="match status" value="1"/>
</dbReference>
<reference evidence="4" key="1">
    <citation type="journal article" date="2019" name="Int. J. Syst. Evol. Microbiol.">
        <title>The Global Catalogue of Microorganisms (GCM) 10K type strain sequencing project: providing services to taxonomists for standard genome sequencing and annotation.</title>
        <authorList>
            <consortium name="The Broad Institute Genomics Platform"/>
            <consortium name="The Broad Institute Genome Sequencing Center for Infectious Disease"/>
            <person name="Wu L."/>
            <person name="Ma J."/>
        </authorList>
    </citation>
    <scope>NUCLEOTIDE SEQUENCE [LARGE SCALE GENOMIC DNA]</scope>
    <source>
        <strain evidence="4">KCTC 33842</strain>
    </source>
</reference>
<keyword evidence="2" id="KW-0479">Metal-binding</keyword>
<dbReference type="Proteomes" id="UP001597475">
    <property type="component" value="Unassembled WGS sequence"/>
</dbReference>
<dbReference type="InterPro" id="IPR007837">
    <property type="entry name" value="DinB"/>
</dbReference>
<accession>A0ABW5P574</accession>
<dbReference type="EMBL" id="JBHUMK010000066">
    <property type="protein sequence ID" value="MFD2610457.1"/>
    <property type="molecule type" value="Genomic_DNA"/>
</dbReference>